<protein>
    <recommendedName>
        <fullName evidence="4">Myb-like domain-containing protein</fullName>
    </recommendedName>
</protein>
<sequence length="498" mass="53744">MPSNKRPAKRNLVRWSDDLDKGVLLAIQYASAESGIKLPWARVAEIMGPKFTEGSIVQHLAKLRTIMESEGIPVPPPLRRGMITKTPSKVYGHVNIKTKFDPVSPMYTGSPESSSRELSFYDRTVTGFSEEEEIQTPKSGRKSRAKSSRRGMSDGEEDEEQSSDLYNSDEDNFVTPKRKLRTPKTNSSSRASKTKLALQHLLSTPTKQIIKTEVKTEEGDNSKLSLVPDEGIGPAGRTRGIKRNYAAMDAGSSGDDEAHDDGSNDAKVEEDEAAADADAEDEVSSDGETEILEQNIEPVNDTAAELAHLRSVFEFTPHFPIASVPYGQIHSVDGITANINNAESSMFPTTPGMFNPNLVGPHGLPVYSGNLAMGGIYGGGQFPYGALPYGGVQFMSPIAPVPYYGPVVASRAVTPSIESSHASSRNDSIATVMSATTQPSQSDNEVPINSAAGNDLTLDLPQIQPADDMKDGDMNASMPAEDIIWNDSFASGFLRDDL</sequence>
<keyword evidence="3" id="KW-1185">Reference proteome</keyword>
<proteinExistence type="predicted"/>
<dbReference type="EMBL" id="AMWN01000002">
    <property type="protein sequence ID" value="EXJ93708.1"/>
    <property type="molecule type" value="Genomic_DNA"/>
</dbReference>
<evidence type="ECO:0000256" key="1">
    <source>
        <dbReference type="SAM" id="MobiDB-lite"/>
    </source>
</evidence>
<dbReference type="AlphaFoldDB" id="W9YMB6"/>
<dbReference type="HOGENOM" id="CLU_042685_0_0_1"/>
<accession>W9YMB6</accession>
<name>W9YMB6_9EURO</name>
<feature type="compositionally biased region" description="Acidic residues" evidence="1">
    <location>
        <begin position="154"/>
        <end position="172"/>
    </location>
</feature>
<reference evidence="2 3" key="1">
    <citation type="submission" date="2013-03" db="EMBL/GenBank/DDBJ databases">
        <title>The Genome Sequence of Capronia coronata CBS 617.96.</title>
        <authorList>
            <consortium name="The Broad Institute Genomics Platform"/>
            <person name="Cuomo C."/>
            <person name="de Hoog S."/>
            <person name="Gorbushina A."/>
            <person name="Walker B."/>
            <person name="Young S.K."/>
            <person name="Zeng Q."/>
            <person name="Gargeya S."/>
            <person name="Fitzgerald M."/>
            <person name="Haas B."/>
            <person name="Abouelleil A."/>
            <person name="Allen A.W."/>
            <person name="Alvarado L."/>
            <person name="Arachchi H.M."/>
            <person name="Berlin A.M."/>
            <person name="Chapman S.B."/>
            <person name="Gainer-Dewar J."/>
            <person name="Goldberg J."/>
            <person name="Griggs A."/>
            <person name="Gujja S."/>
            <person name="Hansen M."/>
            <person name="Howarth C."/>
            <person name="Imamovic A."/>
            <person name="Ireland A."/>
            <person name="Larimer J."/>
            <person name="McCowan C."/>
            <person name="Murphy C."/>
            <person name="Pearson M."/>
            <person name="Poon T.W."/>
            <person name="Priest M."/>
            <person name="Roberts A."/>
            <person name="Saif S."/>
            <person name="Shea T."/>
            <person name="Sisk P."/>
            <person name="Sykes S."/>
            <person name="Wortman J."/>
            <person name="Nusbaum C."/>
            <person name="Birren B."/>
        </authorList>
    </citation>
    <scope>NUCLEOTIDE SEQUENCE [LARGE SCALE GENOMIC DNA]</scope>
    <source>
        <strain evidence="2 3">CBS 617.96</strain>
    </source>
</reference>
<feature type="compositionally biased region" description="Basic and acidic residues" evidence="1">
    <location>
        <begin position="210"/>
        <end position="221"/>
    </location>
</feature>
<dbReference type="RefSeq" id="XP_007721202.1">
    <property type="nucleotide sequence ID" value="XM_007723012.1"/>
</dbReference>
<dbReference type="eggNOG" id="ENOG502T15E">
    <property type="taxonomic scope" value="Eukaryota"/>
</dbReference>
<feature type="compositionally biased region" description="Basic residues" evidence="1">
    <location>
        <begin position="139"/>
        <end position="149"/>
    </location>
</feature>
<gene>
    <name evidence="2" type="ORF">A1O1_02101</name>
</gene>
<comment type="caution">
    <text evidence="2">The sequence shown here is derived from an EMBL/GenBank/DDBJ whole genome shotgun (WGS) entry which is preliminary data.</text>
</comment>
<evidence type="ECO:0008006" key="4">
    <source>
        <dbReference type="Google" id="ProtNLM"/>
    </source>
</evidence>
<organism evidence="2 3">
    <name type="scientific">Capronia coronata CBS 617.96</name>
    <dbReference type="NCBI Taxonomy" id="1182541"/>
    <lineage>
        <taxon>Eukaryota</taxon>
        <taxon>Fungi</taxon>
        <taxon>Dikarya</taxon>
        <taxon>Ascomycota</taxon>
        <taxon>Pezizomycotina</taxon>
        <taxon>Eurotiomycetes</taxon>
        <taxon>Chaetothyriomycetidae</taxon>
        <taxon>Chaetothyriales</taxon>
        <taxon>Herpotrichiellaceae</taxon>
        <taxon>Capronia</taxon>
    </lineage>
</organism>
<evidence type="ECO:0000313" key="2">
    <source>
        <dbReference type="EMBL" id="EXJ93708.1"/>
    </source>
</evidence>
<dbReference type="OrthoDB" id="3903267at2759"/>
<feature type="region of interest" description="Disordered" evidence="1">
    <location>
        <begin position="434"/>
        <end position="455"/>
    </location>
</feature>
<dbReference type="STRING" id="1182541.W9YMB6"/>
<feature type="compositionally biased region" description="Polar residues" evidence="1">
    <location>
        <begin position="434"/>
        <end position="444"/>
    </location>
</feature>
<feature type="region of interest" description="Disordered" evidence="1">
    <location>
        <begin position="127"/>
        <end position="287"/>
    </location>
</feature>
<evidence type="ECO:0000313" key="3">
    <source>
        <dbReference type="Proteomes" id="UP000019484"/>
    </source>
</evidence>
<feature type="compositionally biased region" description="Acidic residues" evidence="1">
    <location>
        <begin position="268"/>
        <end position="287"/>
    </location>
</feature>
<dbReference type="Proteomes" id="UP000019484">
    <property type="component" value="Unassembled WGS sequence"/>
</dbReference>
<dbReference type="GeneID" id="19157001"/>